<keyword evidence="3" id="KW-0964">Secreted</keyword>
<evidence type="ECO:0000256" key="2">
    <source>
        <dbReference type="ARBA" id="ARBA00009520"/>
    </source>
</evidence>
<dbReference type="EMBL" id="BSXW01001422">
    <property type="protein sequence ID" value="GMF36654.1"/>
    <property type="molecule type" value="Genomic_DNA"/>
</dbReference>
<dbReference type="OrthoDB" id="128290at2759"/>
<evidence type="ECO:0000313" key="7">
    <source>
        <dbReference type="Proteomes" id="UP001165083"/>
    </source>
</evidence>
<dbReference type="Pfam" id="PF05630">
    <property type="entry name" value="NPP1"/>
    <property type="match status" value="1"/>
</dbReference>
<dbReference type="PANTHER" id="PTHR33657">
    <property type="entry name" value="DOMAIN PROTEIN, PUTATIVE (AFU_ORTHOLOGUE AFUA_5G00600)-RELATED"/>
    <property type="match status" value="1"/>
</dbReference>
<sequence length="101" mass="11230">MMFSTLLATAIITRTIIQAQEQQQQQQQWQPTTISHDQMKLFPQPDPVTISEKASIKFTPQLDGCHPYLALNEAGETSGGLKTFGSRMQGTRLNLRAVNVA</sequence>
<evidence type="ECO:0000256" key="4">
    <source>
        <dbReference type="ARBA" id="ARBA00023026"/>
    </source>
</evidence>
<comment type="caution">
    <text evidence="6">The sequence shown here is derived from an EMBL/GenBank/DDBJ whole genome shotgun (WGS) entry which is preliminary data.</text>
</comment>
<dbReference type="AlphaFoldDB" id="A0A9W6XE41"/>
<proteinExistence type="inferred from homology"/>
<comment type="similarity">
    <text evidence="2">Belongs to the Necrosis inducing protein (NPP1) family.</text>
</comment>
<feature type="chain" id="PRO_5040954406" evidence="5">
    <location>
        <begin position="20"/>
        <end position="101"/>
    </location>
</feature>
<comment type="subcellular location">
    <subcellularLocation>
        <location evidence="1">Secreted</location>
    </subcellularLocation>
</comment>
<dbReference type="Proteomes" id="UP001165083">
    <property type="component" value="Unassembled WGS sequence"/>
</dbReference>
<evidence type="ECO:0000256" key="5">
    <source>
        <dbReference type="SAM" id="SignalP"/>
    </source>
</evidence>
<gene>
    <name evidence="6" type="ORF">Plil01_001549900</name>
</gene>
<keyword evidence="7" id="KW-1185">Reference proteome</keyword>
<organism evidence="6 7">
    <name type="scientific">Phytophthora lilii</name>
    <dbReference type="NCBI Taxonomy" id="2077276"/>
    <lineage>
        <taxon>Eukaryota</taxon>
        <taxon>Sar</taxon>
        <taxon>Stramenopiles</taxon>
        <taxon>Oomycota</taxon>
        <taxon>Peronosporomycetes</taxon>
        <taxon>Peronosporales</taxon>
        <taxon>Peronosporaceae</taxon>
        <taxon>Phytophthora</taxon>
    </lineage>
</organism>
<evidence type="ECO:0000256" key="3">
    <source>
        <dbReference type="ARBA" id="ARBA00022525"/>
    </source>
</evidence>
<dbReference type="PANTHER" id="PTHR33657:SF8">
    <property type="entry name" value="DOMAIN PROTEIN, PUTATIVE (AFU_ORTHOLOGUE AFUA_5G00600)-RELATED"/>
    <property type="match status" value="1"/>
</dbReference>
<protein>
    <submittedName>
        <fullName evidence="6">Unnamed protein product</fullName>
    </submittedName>
</protein>
<evidence type="ECO:0000313" key="6">
    <source>
        <dbReference type="EMBL" id="GMF36654.1"/>
    </source>
</evidence>
<dbReference type="InterPro" id="IPR008701">
    <property type="entry name" value="NPP1"/>
</dbReference>
<dbReference type="GO" id="GO:0005576">
    <property type="term" value="C:extracellular region"/>
    <property type="evidence" value="ECO:0007669"/>
    <property type="project" value="UniProtKB-SubCell"/>
</dbReference>
<feature type="signal peptide" evidence="5">
    <location>
        <begin position="1"/>
        <end position="19"/>
    </location>
</feature>
<name>A0A9W6XE41_9STRA</name>
<reference evidence="6" key="1">
    <citation type="submission" date="2023-04" db="EMBL/GenBank/DDBJ databases">
        <title>Phytophthora lilii NBRC 32176.</title>
        <authorList>
            <person name="Ichikawa N."/>
            <person name="Sato H."/>
            <person name="Tonouchi N."/>
        </authorList>
    </citation>
    <scope>NUCLEOTIDE SEQUENCE</scope>
    <source>
        <strain evidence="6">NBRC 32176</strain>
    </source>
</reference>
<accession>A0A9W6XE41</accession>
<evidence type="ECO:0000256" key="1">
    <source>
        <dbReference type="ARBA" id="ARBA00004613"/>
    </source>
</evidence>
<keyword evidence="5" id="KW-0732">Signal</keyword>
<keyword evidence="4" id="KW-0843">Virulence</keyword>